<proteinExistence type="predicted"/>
<organism evidence="2 3">
    <name type="scientific">Streptomyces labedae</name>
    <dbReference type="NCBI Taxonomy" id="285569"/>
    <lineage>
        <taxon>Bacteria</taxon>
        <taxon>Bacillati</taxon>
        <taxon>Actinomycetota</taxon>
        <taxon>Actinomycetes</taxon>
        <taxon>Kitasatosporales</taxon>
        <taxon>Streptomycetaceae</taxon>
        <taxon>Streptomyces</taxon>
    </lineage>
</organism>
<dbReference type="Proteomes" id="UP001500728">
    <property type="component" value="Unassembled WGS sequence"/>
</dbReference>
<evidence type="ECO:0000313" key="2">
    <source>
        <dbReference type="EMBL" id="GAA3278953.1"/>
    </source>
</evidence>
<feature type="domain" description="Methyltransferase type 11" evidence="1">
    <location>
        <begin position="53"/>
        <end position="147"/>
    </location>
</feature>
<dbReference type="Pfam" id="PF08241">
    <property type="entry name" value="Methyltransf_11"/>
    <property type="match status" value="1"/>
</dbReference>
<evidence type="ECO:0000313" key="3">
    <source>
        <dbReference type="Proteomes" id="UP001500728"/>
    </source>
</evidence>
<dbReference type="PANTHER" id="PTHR43861">
    <property type="entry name" value="TRANS-ACONITATE 2-METHYLTRANSFERASE-RELATED"/>
    <property type="match status" value="1"/>
</dbReference>
<dbReference type="EMBL" id="BAAAUW010000049">
    <property type="protein sequence ID" value="GAA3278953.1"/>
    <property type="molecule type" value="Genomic_DNA"/>
</dbReference>
<dbReference type="InterPro" id="IPR029063">
    <property type="entry name" value="SAM-dependent_MTases_sf"/>
</dbReference>
<dbReference type="RefSeq" id="WP_086701584.1">
    <property type="nucleotide sequence ID" value="NZ_BAAAUW010000049.1"/>
</dbReference>
<name>A0ABP6R9M1_9ACTN</name>
<comment type="caution">
    <text evidence="2">The sequence shown here is derived from an EMBL/GenBank/DDBJ whole genome shotgun (WGS) entry which is preliminary data.</text>
</comment>
<evidence type="ECO:0000259" key="1">
    <source>
        <dbReference type="Pfam" id="PF08241"/>
    </source>
</evidence>
<gene>
    <name evidence="2" type="ORF">GCM10010469_63270</name>
</gene>
<dbReference type="InterPro" id="IPR013216">
    <property type="entry name" value="Methyltransf_11"/>
</dbReference>
<protein>
    <recommendedName>
        <fullName evidence="1">Methyltransferase type 11 domain-containing protein</fullName>
    </recommendedName>
</protein>
<dbReference type="Gene3D" id="3.40.50.150">
    <property type="entry name" value="Vaccinia Virus protein VP39"/>
    <property type="match status" value="1"/>
</dbReference>
<dbReference type="CDD" id="cd02440">
    <property type="entry name" value="AdoMet_MTases"/>
    <property type="match status" value="1"/>
</dbReference>
<keyword evidence="3" id="KW-1185">Reference proteome</keyword>
<accession>A0ABP6R9M1</accession>
<sequence>MLRTSHDPVFFWDRYKPDRDGPAPPPEVTAFEWTQYEGHGPGAELLGRPRTALELGAAECREASWLARRGVRVTALDLSPVQVERARRWWKDVPALTIEEGEACSFLRGDDQTYDAVYSIWGAVWFTAPDELFPLVAKRLSPGGVFTFSHGETPQHLTGRQPMYGKGPEGREMTVDRWCHPPETWADIAHKHGFVDVEARCLPAPTGQALGTIIVEARLPEQAVDATSGPRG</sequence>
<dbReference type="SUPFAM" id="SSF53335">
    <property type="entry name" value="S-adenosyl-L-methionine-dependent methyltransferases"/>
    <property type="match status" value="1"/>
</dbReference>
<reference evidence="3" key="1">
    <citation type="journal article" date="2019" name="Int. J. Syst. Evol. Microbiol.">
        <title>The Global Catalogue of Microorganisms (GCM) 10K type strain sequencing project: providing services to taxonomists for standard genome sequencing and annotation.</title>
        <authorList>
            <consortium name="The Broad Institute Genomics Platform"/>
            <consortium name="The Broad Institute Genome Sequencing Center for Infectious Disease"/>
            <person name="Wu L."/>
            <person name="Ma J."/>
        </authorList>
    </citation>
    <scope>NUCLEOTIDE SEQUENCE [LARGE SCALE GENOMIC DNA]</scope>
    <source>
        <strain evidence="3">JCM 9381</strain>
    </source>
</reference>